<proteinExistence type="predicted"/>
<dbReference type="Proteomes" id="UP000001940">
    <property type="component" value="Chromosome I"/>
</dbReference>
<feature type="transmembrane region" description="Helical" evidence="10">
    <location>
        <begin position="178"/>
        <end position="201"/>
    </location>
</feature>
<dbReference type="GO" id="GO:0035725">
    <property type="term" value="P:sodium ion transmembrane transport"/>
    <property type="evidence" value="ECO:0000318"/>
    <property type="project" value="GO_Central"/>
</dbReference>
<evidence type="ECO:0000313" key="11">
    <source>
        <dbReference type="EMBL" id="CCD71978.2"/>
    </source>
</evidence>
<dbReference type="GO" id="GO:0043005">
    <property type="term" value="C:neuron projection"/>
    <property type="evidence" value="ECO:0000318"/>
    <property type="project" value="GO_Central"/>
</dbReference>
<feature type="binding site" evidence="7">
    <location>
        <position position="124"/>
    </location>
    <ligand>
        <name>Na(+)</name>
        <dbReference type="ChEBI" id="CHEBI:29101"/>
        <label>1</label>
    </ligand>
</feature>
<dbReference type="WormBase" id="F56F4.3">
    <property type="protein sequence ID" value="CE11264"/>
    <property type="gene ID" value="WBGene00018980"/>
</dbReference>
<keyword evidence="5 10" id="KW-1133">Transmembrane helix</keyword>
<feature type="transmembrane region" description="Helical" evidence="10">
    <location>
        <begin position="297"/>
        <end position="316"/>
    </location>
</feature>
<keyword evidence="6 10" id="KW-0472">Membrane</keyword>
<feature type="compositionally biased region" description="Basic and acidic residues" evidence="9">
    <location>
        <begin position="11"/>
        <end position="29"/>
    </location>
</feature>
<dbReference type="InterPro" id="IPR037272">
    <property type="entry name" value="SNS_sf"/>
</dbReference>
<evidence type="ECO:0000256" key="4">
    <source>
        <dbReference type="ARBA" id="ARBA00022847"/>
    </source>
</evidence>
<keyword evidence="12" id="KW-1185">Reference proteome</keyword>
<feature type="transmembrane region" description="Helical" evidence="10">
    <location>
        <begin position="608"/>
        <end position="631"/>
    </location>
</feature>
<evidence type="ECO:0000256" key="8">
    <source>
        <dbReference type="PIRSR" id="PIRSR600175-2"/>
    </source>
</evidence>
<feature type="transmembrane region" description="Helical" evidence="10">
    <location>
        <begin position="637"/>
        <end position="656"/>
    </location>
</feature>
<dbReference type="PANTHER" id="PTHR11616:SF166">
    <property type="entry name" value="SODIUM-AND CHLORIDE-DEPENDENT GLYCINE TRANSPORTER 2"/>
    <property type="match status" value="1"/>
</dbReference>
<feature type="region of interest" description="Disordered" evidence="9">
    <location>
        <begin position="679"/>
        <end position="701"/>
    </location>
</feature>
<feature type="transmembrane region" description="Helical" evidence="10">
    <location>
        <begin position="138"/>
        <end position="158"/>
    </location>
</feature>
<feature type="transmembrane region" description="Helical" evidence="10">
    <location>
        <begin position="478"/>
        <end position="500"/>
    </location>
</feature>
<name>A0A7I9IA72_CAEEL</name>
<organism evidence="11 12">
    <name type="scientific">Caenorhabditis elegans</name>
    <dbReference type="NCBI Taxonomy" id="6239"/>
    <lineage>
        <taxon>Eukaryota</taxon>
        <taxon>Metazoa</taxon>
        <taxon>Ecdysozoa</taxon>
        <taxon>Nematoda</taxon>
        <taxon>Chromadorea</taxon>
        <taxon>Rhabditida</taxon>
        <taxon>Rhabditina</taxon>
        <taxon>Rhabditomorpha</taxon>
        <taxon>Rhabditoidea</taxon>
        <taxon>Rhabditidae</taxon>
        <taxon>Peloderinae</taxon>
        <taxon>Caenorhabditis</taxon>
    </lineage>
</organism>
<dbReference type="InterPro" id="IPR000175">
    <property type="entry name" value="Na/ntran_symport"/>
</dbReference>
<reference evidence="11 12" key="1">
    <citation type="journal article" date="1998" name="Science">
        <title>Genome sequence of the nematode C. elegans: a platform for investigating biology.</title>
        <authorList>
            <consortium name="The C. elegans sequencing consortium"/>
            <person name="Sulson J.E."/>
            <person name="Waterston R."/>
        </authorList>
    </citation>
    <scope>NUCLEOTIDE SEQUENCE [LARGE SCALE GENOMIC DNA]</scope>
    <source>
        <strain evidence="11 12">Bristol N2</strain>
    </source>
</reference>
<dbReference type="SUPFAM" id="SSF161070">
    <property type="entry name" value="SNF-like"/>
    <property type="match status" value="1"/>
</dbReference>
<feature type="transmembrane region" description="Helical" evidence="10">
    <location>
        <begin position="560"/>
        <end position="582"/>
    </location>
</feature>
<protein>
    <submittedName>
        <fullName evidence="11">Sodium-dependent dopamine transporter</fullName>
    </submittedName>
</protein>
<accession>A0A7I9IA72</accession>
<dbReference type="EMBL" id="BX284601">
    <property type="protein sequence ID" value="CCD71978.2"/>
    <property type="molecule type" value="Genomic_DNA"/>
</dbReference>
<sequence>MIRKRLISTPEDPKVKKENDTKENSPEKKLLQEEIEYNIVYGYDRKKKKKRMDSTESSSENPDGIEKFDNDEELAISPTGNPNLNPSKIEAEELEQEIGSRNISRPSTYRQLSLLLSCVTLLKNNMVFIECFFNHGGVYFFVPYFIILFVLGVPMAIFELSLAQFSSIPMNGMFTRMAPMLGGIPWLILCLRIIYTVYIAFDPRFLLYAYKSFVTVITGNMNWIHCDDYKGVRCFDPTWSCKINEFRLNGECVKDVHIRKLAQQQDYGLLTYFGLREYRLISIIPSQIYKEINGLDIMDNILAALVFLLIAGFITYKGHRFFASLAGFFVFLPILGMIPAVILVYYDVGSRKKHFFNQILKNNDITKIFELSAWLNAARVTVKTVYIADGTLMALGSRADFRHNFIKDAVLLAASGATYRLLLCFGILPILYVANDILYPFAKTVYARGDLVQFHAIELFFSALPSYAIPGISPTVTFFVYAMLYGTINFAFVAYQVITFEMLINALHHLFPRLLYLKQKSVRICIIMATVTLLLFLYILSLPYKQLAVGYQKELAIDDYVVGLVSTTVFIQLISVSIVYGYKRLLINFLTMLKHHPVTYKLVEKCRVFLYVMWAFFLPISCLVSICSIIVKKYQIYHWPLVLYAAISALPLIYLARKLTMYIMRKEFVSGLSQTHRWQPANEGHAREVEHDERASGVSNN</sequence>
<dbReference type="AlphaFoldDB" id="A0A7I9IA72"/>
<evidence type="ECO:0000313" key="13">
    <source>
        <dbReference type="WormBase" id="F56F4.3"/>
    </source>
</evidence>
<feature type="transmembrane region" description="Helical" evidence="10">
    <location>
        <begin position="521"/>
        <end position="540"/>
    </location>
</feature>
<evidence type="ECO:0000256" key="3">
    <source>
        <dbReference type="ARBA" id="ARBA00022692"/>
    </source>
</evidence>
<dbReference type="PANTHER" id="PTHR11616">
    <property type="entry name" value="SODIUM/CHLORIDE DEPENDENT TRANSPORTER"/>
    <property type="match status" value="1"/>
</dbReference>
<feature type="compositionally biased region" description="Basic and acidic residues" evidence="9">
    <location>
        <begin position="684"/>
        <end position="695"/>
    </location>
</feature>
<dbReference type="GeneID" id="186398"/>
<comment type="subcellular location">
    <subcellularLocation>
        <location evidence="1">Membrane</location>
        <topology evidence="1">Multi-pass membrane protein</topology>
    </subcellularLocation>
</comment>
<dbReference type="GO" id="GO:0005332">
    <property type="term" value="F:gamma-aminobutyric acid:sodium:chloride symporter activity"/>
    <property type="evidence" value="ECO:0000318"/>
    <property type="project" value="GO_Central"/>
</dbReference>
<keyword evidence="3 10" id="KW-0812">Transmembrane</keyword>
<gene>
    <name evidence="11" type="ORF">CELE_F56F4.3</name>
    <name evidence="11 13" type="ORF">F56F4.3</name>
</gene>
<evidence type="ECO:0000256" key="9">
    <source>
        <dbReference type="SAM" id="MobiDB-lite"/>
    </source>
</evidence>
<evidence type="ECO:0000256" key="5">
    <source>
        <dbReference type="ARBA" id="ARBA00022989"/>
    </source>
</evidence>
<keyword evidence="7" id="KW-0915">Sodium</keyword>
<evidence type="ECO:0000256" key="2">
    <source>
        <dbReference type="ARBA" id="ARBA00022448"/>
    </source>
</evidence>
<evidence type="ECO:0000256" key="10">
    <source>
        <dbReference type="SAM" id="Phobius"/>
    </source>
</evidence>
<keyword evidence="8" id="KW-1015">Disulfide bond</keyword>
<dbReference type="GO" id="GO:0005886">
    <property type="term" value="C:plasma membrane"/>
    <property type="evidence" value="ECO:0000318"/>
    <property type="project" value="GO_Central"/>
</dbReference>
<keyword evidence="7" id="KW-0479">Metal-binding</keyword>
<dbReference type="InParanoid" id="A0A7I9IA72"/>
<dbReference type="GO" id="GO:0006865">
    <property type="term" value="P:amino acid transport"/>
    <property type="evidence" value="ECO:0000318"/>
    <property type="project" value="GO_Central"/>
</dbReference>
<feature type="transmembrane region" description="Helical" evidence="10">
    <location>
        <begin position="322"/>
        <end position="346"/>
    </location>
</feature>
<keyword evidence="4" id="KW-0769">Symport</keyword>
<feature type="disulfide bond" evidence="8">
    <location>
        <begin position="226"/>
        <end position="234"/>
    </location>
</feature>
<feature type="region of interest" description="Disordered" evidence="9">
    <location>
        <begin position="46"/>
        <end position="69"/>
    </location>
</feature>
<dbReference type="PROSITE" id="PS50267">
    <property type="entry name" value="NA_NEUROTRAN_SYMP_3"/>
    <property type="match status" value="1"/>
</dbReference>
<evidence type="ECO:0000256" key="6">
    <source>
        <dbReference type="ARBA" id="ARBA00023136"/>
    </source>
</evidence>
<dbReference type="OrthoDB" id="5791184at2759"/>
<evidence type="ECO:0000256" key="7">
    <source>
        <dbReference type="PIRSR" id="PIRSR600175-1"/>
    </source>
</evidence>
<dbReference type="FunCoup" id="A0A7I9IA72">
    <property type="interactions" value="1329"/>
</dbReference>
<feature type="transmembrane region" description="Helical" evidence="10">
    <location>
        <begin position="409"/>
        <end position="434"/>
    </location>
</feature>
<dbReference type="KEGG" id="cel:CELE_F56F4.3"/>
<feature type="region of interest" description="Disordered" evidence="9">
    <location>
        <begin position="1"/>
        <end position="29"/>
    </location>
</feature>
<dbReference type="SMR" id="A0A7I9IA72"/>
<dbReference type="CTD" id="186398"/>
<keyword evidence="2" id="KW-0813">Transport</keyword>
<dbReference type="Pfam" id="PF00209">
    <property type="entry name" value="SNF"/>
    <property type="match status" value="1"/>
</dbReference>
<evidence type="ECO:0000313" key="12">
    <source>
        <dbReference type="Proteomes" id="UP000001940"/>
    </source>
</evidence>
<dbReference type="GO" id="GO:0046872">
    <property type="term" value="F:metal ion binding"/>
    <property type="evidence" value="ECO:0007669"/>
    <property type="project" value="UniProtKB-KW"/>
</dbReference>
<evidence type="ECO:0000256" key="1">
    <source>
        <dbReference type="ARBA" id="ARBA00004141"/>
    </source>
</evidence>
<dbReference type="AGR" id="WB:WBGene00018980"/>